<dbReference type="Proteomes" id="UP000593594">
    <property type="component" value="Chromosome"/>
</dbReference>
<sequence length="77" mass="8819">MHKPKRIQIEHGGRAGTFYASVEIQELDPVTPPHRLRPFRITLWNDGLEARADLGLDHLRGLAEWIDQALRAHEGED</sequence>
<evidence type="ECO:0000313" key="1">
    <source>
        <dbReference type="EMBL" id="QPC44041.1"/>
    </source>
</evidence>
<keyword evidence="2" id="KW-1185">Reference proteome</keyword>
<name>A0A7S8HCV7_9HYPH</name>
<dbReference type="EMBL" id="CP058214">
    <property type="protein sequence ID" value="QPC44041.1"/>
    <property type="molecule type" value="Genomic_DNA"/>
</dbReference>
<dbReference type="KEGG" id="kmn:HW532_15880"/>
<protein>
    <submittedName>
        <fullName evidence="1">Uncharacterized protein</fullName>
    </submittedName>
</protein>
<reference evidence="1 2" key="1">
    <citation type="submission" date="2020-06" db="EMBL/GenBank/DDBJ databases">
        <title>Genome sequence of 2 isolates from Red Sea Mangroves.</title>
        <authorList>
            <person name="Sefrji F."/>
            <person name="Michoud G."/>
            <person name="Merlino G."/>
            <person name="Daffonchio D."/>
        </authorList>
    </citation>
    <scope>NUCLEOTIDE SEQUENCE [LARGE SCALE GENOMIC DNA]</scope>
    <source>
        <strain evidence="1 2">R1DC25</strain>
    </source>
</reference>
<dbReference type="AlphaFoldDB" id="A0A7S8HCV7"/>
<organism evidence="1 2">
    <name type="scientific">Kaustia mangrovi</name>
    <dbReference type="NCBI Taxonomy" id="2593653"/>
    <lineage>
        <taxon>Bacteria</taxon>
        <taxon>Pseudomonadati</taxon>
        <taxon>Pseudomonadota</taxon>
        <taxon>Alphaproteobacteria</taxon>
        <taxon>Hyphomicrobiales</taxon>
        <taxon>Parvibaculaceae</taxon>
        <taxon>Kaustia</taxon>
    </lineage>
</organism>
<dbReference type="RefSeq" id="WP_213161404.1">
    <property type="nucleotide sequence ID" value="NZ_CP058214.1"/>
</dbReference>
<accession>A0A7S8HCV7</accession>
<proteinExistence type="predicted"/>
<evidence type="ECO:0000313" key="2">
    <source>
        <dbReference type="Proteomes" id="UP000593594"/>
    </source>
</evidence>
<gene>
    <name evidence="1" type="ORF">HW532_15880</name>
</gene>